<dbReference type="InParanoid" id="W2RY32"/>
<feature type="domain" description="Sulfatase N-terminal" evidence="8">
    <location>
        <begin position="45"/>
        <end position="398"/>
    </location>
</feature>
<dbReference type="Gene3D" id="3.40.720.10">
    <property type="entry name" value="Alkaline Phosphatase, subunit A"/>
    <property type="match status" value="1"/>
</dbReference>
<protein>
    <recommendedName>
        <fullName evidence="8">Sulfatase N-terminal domain-containing protein</fullName>
    </recommendedName>
</protein>
<evidence type="ECO:0000256" key="2">
    <source>
        <dbReference type="ARBA" id="ARBA00022729"/>
    </source>
</evidence>
<dbReference type="FunFam" id="3.40.720.10:FF:000051">
    <property type="entry name" value="Arylsulfatase"/>
    <property type="match status" value="1"/>
</dbReference>
<gene>
    <name evidence="9" type="ORF">HMPREF1541_04861</name>
</gene>
<sequence>MASSRSCRLSALVVIALCIGLCLGGNEDKQEPLQTPSSSEGVDRPNIVFILSDDQDLHMDSLSYMPHLQKHLIDEGTFFRRHFCTVALCCPSRATLWTGREAHNTNVTDVNPPYGGYPKFVSQGFNDAYLPLWLQNAGYNTYYTGKLFNAHSVINYDRPYPRGWTGSDYLLDPFTYEYLNATFQRNQDPPVSYEGNYSTDVLLGKAMGFLDDALAEDKPFFLTIAPTAPHSNVNIRDNIIDNFTEHSVTQSPPIPAKRHKHLFADTIVPRTPHFNPSTPNSVSWISRLPHQNDTVLAANDHWYRSRLRTLQPIDEFIPSLLDRLSSAGVLDNTYIIYSTDNGYHIGQHRLQPGKQCAFEEDINIPFVVRGPRVPKGLRSGVVSSHVDFAPTILDLAGVEAREEWKLDGRAIPLTESDLEAAESGMGKKGKGWKEHVNVESWGIIMSEGKYGAVLYPNHTYKALRVVGEGYSLLYTVWCSGEKELYDVEADPYQLTNLHPTSNASSSADHILHFPLPSPTSSSSSSLSTTPITISRLLPRLNALLTVLKTCVATQCTDPWRELHPDGSVQDLSGALARGFDEFYERQDPMEFTRCERGYIRESERPLLGVRPWGMGGGMELEVDVGAASAVAGREEGVGNEAEGEGWEGWAERTEL</sequence>
<dbReference type="PANTHER" id="PTHR43108:SF8">
    <property type="entry name" value="SD21168P"/>
    <property type="match status" value="1"/>
</dbReference>
<dbReference type="SUPFAM" id="SSF53649">
    <property type="entry name" value="Alkaline phosphatase-like"/>
    <property type="match status" value="1"/>
</dbReference>
<evidence type="ECO:0000256" key="4">
    <source>
        <dbReference type="ARBA" id="ARBA00023180"/>
    </source>
</evidence>
<reference evidence="9 10" key="1">
    <citation type="submission" date="2013-03" db="EMBL/GenBank/DDBJ databases">
        <title>The Genome Sequence of Phialophora europaea CBS 101466.</title>
        <authorList>
            <consortium name="The Broad Institute Genomics Platform"/>
            <person name="Cuomo C."/>
            <person name="de Hoog S."/>
            <person name="Gorbushina A."/>
            <person name="Walker B."/>
            <person name="Young S.K."/>
            <person name="Zeng Q."/>
            <person name="Gargeya S."/>
            <person name="Fitzgerald M."/>
            <person name="Haas B."/>
            <person name="Abouelleil A."/>
            <person name="Allen A.W."/>
            <person name="Alvarado L."/>
            <person name="Arachchi H.M."/>
            <person name="Berlin A.M."/>
            <person name="Chapman S.B."/>
            <person name="Gainer-Dewar J."/>
            <person name="Goldberg J."/>
            <person name="Griggs A."/>
            <person name="Gujja S."/>
            <person name="Hansen M."/>
            <person name="Howarth C."/>
            <person name="Imamovic A."/>
            <person name="Ireland A."/>
            <person name="Larimer J."/>
            <person name="McCowan C."/>
            <person name="Murphy C."/>
            <person name="Pearson M."/>
            <person name="Poon T.W."/>
            <person name="Priest M."/>
            <person name="Roberts A."/>
            <person name="Saif S."/>
            <person name="Shea T."/>
            <person name="Sisk P."/>
            <person name="Sykes S."/>
            <person name="Wortman J."/>
            <person name="Nusbaum C."/>
            <person name="Birren B."/>
        </authorList>
    </citation>
    <scope>NUCLEOTIDE SEQUENCE [LARGE SCALE GENOMIC DNA]</scope>
    <source>
        <strain evidence="9 10">CBS 101466</strain>
    </source>
</reference>
<proteinExistence type="inferred from homology"/>
<dbReference type="Pfam" id="PF00884">
    <property type="entry name" value="Sulfatase"/>
    <property type="match status" value="1"/>
</dbReference>
<dbReference type="eggNOG" id="KOG3731">
    <property type="taxonomic scope" value="Eukaryota"/>
</dbReference>
<evidence type="ECO:0000259" key="8">
    <source>
        <dbReference type="Pfam" id="PF00884"/>
    </source>
</evidence>
<feature type="chain" id="PRO_5004823947" description="Sulfatase N-terminal domain-containing protein" evidence="7">
    <location>
        <begin position="25"/>
        <end position="655"/>
    </location>
</feature>
<dbReference type="InterPro" id="IPR017850">
    <property type="entry name" value="Alkaline_phosphatase_core_sf"/>
</dbReference>
<keyword evidence="4" id="KW-0325">Glycoprotein</keyword>
<evidence type="ECO:0000256" key="3">
    <source>
        <dbReference type="ARBA" id="ARBA00022801"/>
    </source>
</evidence>
<dbReference type="STRING" id="1220924.W2RY32"/>
<keyword evidence="10" id="KW-1185">Reference proteome</keyword>
<dbReference type="InterPro" id="IPR024607">
    <property type="entry name" value="Sulfatase_CS"/>
</dbReference>
<dbReference type="Proteomes" id="UP000030752">
    <property type="component" value="Unassembled WGS sequence"/>
</dbReference>
<accession>W2RY32</accession>
<keyword evidence="2 7" id="KW-0732">Signal</keyword>
<keyword evidence="3" id="KW-0378">Hydrolase</keyword>
<feature type="region of interest" description="Disordered" evidence="6">
    <location>
        <begin position="634"/>
        <end position="655"/>
    </location>
</feature>
<dbReference type="OrthoDB" id="96314at2759"/>
<dbReference type="GO" id="GO:0004065">
    <property type="term" value="F:arylsulfatase activity"/>
    <property type="evidence" value="ECO:0007669"/>
    <property type="project" value="InterPro"/>
</dbReference>
<evidence type="ECO:0000313" key="10">
    <source>
        <dbReference type="Proteomes" id="UP000030752"/>
    </source>
</evidence>
<name>W2RY32_CYPE1</name>
<dbReference type="GO" id="GO:0018958">
    <property type="term" value="P:phenol-containing compound metabolic process"/>
    <property type="evidence" value="ECO:0007669"/>
    <property type="project" value="InterPro"/>
</dbReference>
<dbReference type="PIRSF" id="PIRSF000972">
    <property type="entry name" value="Arylsulf_plant"/>
    <property type="match status" value="1"/>
</dbReference>
<dbReference type="GO" id="GO:0005539">
    <property type="term" value="F:glycosaminoglycan binding"/>
    <property type="evidence" value="ECO:0007669"/>
    <property type="project" value="TreeGrafter"/>
</dbReference>
<comment type="similarity">
    <text evidence="1">Belongs to the sulfatase family.</text>
</comment>
<dbReference type="GO" id="GO:0008449">
    <property type="term" value="F:N-acetylglucosamine-6-sulfatase activity"/>
    <property type="evidence" value="ECO:0007669"/>
    <property type="project" value="TreeGrafter"/>
</dbReference>
<dbReference type="InterPro" id="IPR000917">
    <property type="entry name" value="Sulfatase_N"/>
</dbReference>
<evidence type="ECO:0000256" key="7">
    <source>
        <dbReference type="SAM" id="SignalP"/>
    </source>
</evidence>
<dbReference type="GeneID" id="19972200"/>
<dbReference type="PANTHER" id="PTHR43108">
    <property type="entry name" value="N-ACETYLGLUCOSAMINE-6-SULFATASE FAMILY MEMBER"/>
    <property type="match status" value="1"/>
</dbReference>
<evidence type="ECO:0000256" key="1">
    <source>
        <dbReference type="ARBA" id="ARBA00008779"/>
    </source>
</evidence>
<dbReference type="RefSeq" id="XP_008717427.1">
    <property type="nucleotide sequence ID" value="XM_008719205.1"/>
</dbReference>
<dbReference type="CDD" id="cd16147">
    <property type="entry name" value="G6S"/>
    <property type="match status" value="1"/>
</dbReference>
<dbReference type="PROSITE" id="PS00523">
    <property type="entry name" value="SULFATASE_1"/>
    <property type="match status" value="1"/>
</dbReference>
<organism evidence="9 10">
    <name type="scientific">Cyphellophora europaea (strain CBS 101466)</name>
    <name type="common">Phialophora europaea</name>
    <dbReference type="NCBI Taxonomy" id="1220924"/>
    <lineage>
        <taxon>Eukaryota</taxon>
        <taxon>Fungi</taxon>
        <taxon>Dikarya</taxon>
        <taxon>Ascomycota</taxon>
        <taxon>Pezizomycotina</taxon>
        <taxon>Eurotiomycetes</taxon>
        <taxon>Chaetothyriomycetidae</taxon>
        <taxon>Chaetothyriales</taxon>
        <taxon>Cyphellophoraceae</taxon>
        <taxon>Cyphellophora</taxon>
    </lineage>
</organism>
<evidence type="ECO:0000256" key="6">
    <source>
        <dbReference type="SAM" id="MobiDB-lite"/>
    </source>
</evidence>
<evidence type="ECO:0000256" key="5">
    <source>
        <dbReference type="PIRSR" id="PIRSR000972-50"/>
    </source>
</evidence>
<feature type="signal peptide" evidence="7">
    <location>
        <begin position="1"/>
        <end position="24"/>
    </location>
</feature>
<evidence type="ECO:0000313" key="9">
    <source>
        <dbReference type="EMBL" id="ETN40584.1"/>
    </source>
</evidence>
<dbReference type="VEuPathDB" id="FungiDB:HMPREF1541_04861"/>
<feature type="modified residue" description="3-oxoalanine (Cys)" evidence="5">
    <location>
        <position position="89"/>
    </location>
</feature>
<dbReference type="AlphaFoldDB" id="W2RY32"/>
<dbReference type="EMBL" id="KB822720">
    <property type="protein sequence ID" value="ETN40584.1"/>
    <property type="molecule type" value="Genomic_DNA"/>
</dbReference>
<dbReference type="HOGENOM" id="CLU_006332_4_0_1"/>
<dbReference type="InterPro" id="IPR012083">
    <property type="entry name" value="Arylsulfatase"/>
</dbReference>
<comment type="PTM">
    <text evidence="5">The conversion to 3-oxoalanine (also known as C-formylglycine, FGly), of a serine or cysteine residue in prokaryotes and of a cysteine residue in eukaryotes, is critical for catalytic activity.</text>
</comment>